<gene>
    <name evidence="3" type="ORF">FEM48_Zijuj01G0124800</name>
</gene>
<feature type="domain" description="VOC" evidence="2">
    <location>
        <begin position="144"/>
        <end position="252"/>
    </location>
</feature>
<dbReference type="SUPFAM" id="SSF54593">
    <property type="entry name" value="Glyoxalase/Bleomycin resistance protein/Dihydroxybiphenyl dioxygenase"/>
    <property type="match status" value="3"/>
</dbReference>
<dbReference type="PANTHER" id="PTHR46036:SF2">
    <property type="entry name" value="LACTOYLGLUTATHIONE LYASE GLX1"/>
    <property type="match status" value="1"/>
</dbReference>
<evidence type="ECO:0000259" key="2">
    <source>
        <dbReference type="PROSITE" id="PS51819"/>
    </source>
</evidence>
<keyword evidence="1" id="KW-1133">Transmembrane helix</keyword>
<sequence>MADSADSSEAVANSELLEWPKKDKRRLLHAVYRVGDLDRTIKYIKYIYIYMLTFMPLSYNRFCTEALGMKLLRKRDVPEDKYSHVFLGFGPEESHFALEFIHYYGVTSYEVGTDFGHFAIATPDDPDGCTYELIQREDPNTPEPLCQVMLCVEDLDRSINFYEKFAIAFMAYGDNEDETTIIELTYQYGTVKHTKGNAYSQVAISTEDVIKSGEAAKLLMEELGGKILPEITNTKITSFVDPDGWKFKKIKLYWRWPWVFFFFFFSAGVVGPPGSSYPPRLDPEHTQAGMRELCHLSSTASLGDGLGFFTEALGMKVLRKRDIPEDKYSYAFLGFGPEESQFVVELVYNYGVTSYDVGTDFGHFAITSQDACKLVENVRAKGGKIILEPKIIEVDGEDFFLGFAKDPDGCSFELLQRDSTPQPFWQLMLCVHDLDRSISFYEKALGMKTLRRVTWPDRNYAAVLMGYGDHENETAVLELTYNYGAAKYIKGNAYSHIVIGTEDVYKSAEVVKLVAKELGGKILPDEMNIKTTSFLDPDGWKIVLVDNQDFLKVLHSERVIAYCVEDPSNVPCKTAMSTTVPLV</sequence>
<evidence type="ECO:0000256" key="1">
    <source>
        <dbReference type="SAM" id="Phobius"/>
    </source>
</evidence>
<dbReference type="GO" id="GO:0019243">
    <property type="term" value="P:methylglyoxal catabolic process to D-lactate via S-lactoyl-glutathione"/>
    <property type="evidence" value="ECO:0007669"/>
    <property type="project" value="TreeGrafter"/>
</dbReference>
<dbReference type="GO" id="GO:0004462">
    <property type="term" value="F:lactoylglutathione lyase activity"/>
    <property type="evidence" value="ECO:0007669"/>
    <property type="project" value="TreeGrafter"/>
</dbReference>
<dbReference type="GO" id="GO:0005737">
    <property type="term" value="C:cytoplasm"/>
    <property type="evidence" value="ECO:0007669"/>
    <property type="project" value="TreeGrafter"/>
</dbReference>
<accession>A0A978W197</accession>
<dbReference type="InterPro" id="IPR004360">
    <property type="entry name" value="Glyas_Fos-R_dOase_dom"/>
</dbReference>
<name>A0A978W197_ZIZJJ</name>
<dbReference type="InterPro" id="IPR037523">
    <property type="entry name" value="VOC_core"/>
</dbReference>
<dbReference type="EMBL" id="JAEACU010000001">
    <property type="protein sequence ID" value="KAH7545731.1"/>
    <property type="molecule type" value="Genomic_DNA"/>
</dbReference>
<comment type="caution">
    <text evidence="3">The sequence shown here is derived from an EMBL/GenBank/DDBJ whole genome shotgun (WGS) entry which is preliminary data.</text>
</comment>
<dbReference type="InterPro" id="IPR029068">
    <property type="entry name" value="Glyas_Bleomycin-R_OHBP_Dase"/>
</dbReference>
<dbReference type="Proteomes" id="UP000813462">
    <property type="component" value="Unassembled WGS sequence"/>
</dbReference>
<protein>
    <recommendedName>
        <fullName evidence="2">VOC domain-containing protein</fullName>
    </recommendedName>
</protein>
<evidence type="ECO:0000313" key="3">
    <source>
        <dbReference type="EMBL" id="KAH7545731.1"/>
    </source>
</evidence>
<dbReference type="Gene3D" id="3.10.180.10">
    <property type="entry name" value="2,3-Dihydroxybiphenyl 1,2-Dioxygenase, domain 1"/>
    <property type="match status" value="4"/>
</dbReference>
<dbReference type="AlphaFoldDB" id="A0A978W197"/>
<feature type="transmembrane region" description="Helical" evidence="1">
    <location>
        <begin position="252"/>
        <end position="271"/>
    </location>
</feature>
<proteinExistence type="predicted"/>
<feature type="domain" description="VOC" evidence="2">
    <location>
        <begin position="423"/>
        <end position="547"/>
    </location>
</feature>
<feature type="transmembrane region" description="Helical" evidence="1">
    <location>
        <begin position="43"/>
        <end position="63"/>
    </location>
</feature>
<dbReference type="PROSITE" id="PS51819">
    <property type="entry name" value="VOC"/>
    <property type="match status" value="3"/>
</dbReference>
<keyword evidence="1" id="KW-0472">Membrane</keyword>
<organism evidence="3 4">
    <name type="scientific">Ziziphus jujuba var. spinosa</name>
    <dbReference type="NCBI Taxonomy" id="714518"/>
    <lineage>
        <taxon>Eukaryota</taxon>
        <taxon>Viridiplantae</taxon>
        <taxon>Streptophyta</taxon>
        <taxon>Embryophyta</taxon>
        <taxon>Tracheophyta</taxon>
        <taxon>Spermatophyta</taxon>
        <taxon>Magnoliopsida</taxon>
        <taxon>eudicotyledons</taxon>
        <taxon>Gunneridae</taxon>
        <taxon>Pentapetalae</taxon>
        <taxon>rosids</taxon>
        <taxon>fabids</taxon>
        <taxon>Rosales</taxon>
        <taxon>Rhamnaceae</taxon>
        <taxon>Paliureae</taxon>
        <taxon>Ziziphus</taxon>
    </lineage>
</organism>
<feature type="domain" description="VOC" evidence="2">
    <location>
        <begin position="290"/>
        <end position="417"/>
    </location>
</feature>
<reference evidence="3" key="1">
    <citation type="journal article" date="2021" name="Front. Plant Sci.">
        <title>Chromosome-Scale Genome Assembly for Chinese Sour Jujube and Insights Into Its Genome Evolution and Domestication Signature.</title>
        <authorList>
            <person name="Shen L.-Y."/>
            <person name="Luo H."/>
            <person name="Wang X.-L."/>
            <person name="Wang X.-M."/>
            <person name="Qiu X.-J."/>
            <person name="Liu H."/>
            <person name="Zhou S.-S."/>
            <person name="Jia K.-H."/>
            <person name="Nie S."/>
            <person name="Bao Y.-T."/>
            <person name="Zhang R.-G."/>
            <person name="Yun Q.-Z."/>
            <person name="Chai Y.-H."/>
            <person name="Lu J.-Y."/>
            <person name="Li Y."/>
            <person name="Zhao S.-W."/>
            <person name="Mao J.-F."/>
            <person name="Jia S.-G."/>
            <person name="Mao Y.-M."/>
        </authorList>
    </citation>
    <scope>NUCLEOTIDE SEQUENCE</scope>
    <source>
        <strain evidence="3">AT0</strain>
        <tissue evidence="3">Leaf</tissue>
    </source>
</reference>
<dbReference type="PANTHER" id="PTHR46036">
    <property type="entry name" value="LACTOYLGLUTATHIONE LYASE"/>
    <property type="match status" value="1"/>
</dbReference>
<evidence type="ECO:0000313" key="4">
    <source>
        <dbReference type="Proteomes" id="UP000813462"/>
    </source>
</evidence>
<dbReference type="Pfam" id="PF00903">
    <property type="entry name" value="Glyoxalase"/>
    <property type="match status" value="3"/>
</dbReference>
<keyword evidence="1" id="KW-0812">Transmembrane</keyword>